<comment type="caution">
    <text evidence="1">The sequence shown here is derived from an EMBL/GenBank/DDBJ whole genome shotgun (WGS) entry which is preliminary data.</text>
</comment>
<dbReference type="SUPFAM" id="SSF53335">
    <property type="entry name" value="S-adenosyl-L-methionine-dependent methyltransferases"/>
    <property type="match status" value="1"/>
</dbReference>
<evidence type="ECO:0000313" key="2">
    <source>
        <dbReference type="Proteomes" id="UP000243579"/>
    </source>
</evidence>
<protein>
    <submittedName>
        <fullName evidence="1">Uncharacterized protein</fullName>
    </submittedName>
</protein>
<dbReference type="InterPro" id="IPR029063">
    <property type="entry name" value="SAM-dependent_MTases_sf"/>
</dbReference>
<sequence>MAAFCHASTVTPTVLVLPVQSQPIAIVADNVPNAPTLPVCLRRYHEDIVVREVYGDAMGARQWDAGIALATYLLSSGLLAHSPPQHVLELASGTGLLGIVVAKSLPASASIVLTERPSSLPYLTTTVAENHRSTNGAVHVLPLSWGDEDQQQAIHALMPRVDMLLLADVLYCWESHPALLCSIAALSQTSTRILLAHTHRSARVTAFVQLLLAGQLPNWRYRGTSLATLGHTEIIELTCNEP</sequence>
<dbReference type="OrthoDB" id="62919at2759"/>
<dbReference type="Proteomes" id="UP000243579">
    <property type="component" value="Unassembled WGS sequence"/>
</dbReference>
<dbReference type="AlphaFoldDB" id="A0A1V9YET7"/>
<dbReference type="PANTHER" id="PTHR14614">
    <property type="entry name" value="HEPATOCELLULAR CARCINOMA-ASSOCIATED ANTIGEN"/>
    <property type="match status" value="1"/>
</dbReference>
<reference evidence="1 2" key="1">
    <citation type="journal article" date="2014" name="Genome Biol. Evol.">
        <title>The secreted proteins of Achlya hypogyna and Thraustotheca clavata identify the ancestral oomycete secretome and reveal gene acquisitions by horizontal gene transfer.</title>
        <authorList>
            <person name="Misner I."/>
            <person name="Blouin N."/>
            <person name="Leonard G."/>
            <person name="Richards T.A."/>
            <person name="Lane C.E."/>
        </authorList>
    </citation>
    <scope>NUCLEOTIDE SEQUENCE [LARGE SCALE GENOMIC DNA]</scope>
    <source>
        <strain evidence="1 2">ATCC 48635</strain>
    </source>
</reference>
<dbReference type="EMBL" id="JNBR01001918">
    <property type="protein sequence ID" value="OQR84263.1"/>
    <property type="molecule type" value="Genomic_DNA"/>
</dbReference>
<dbReference type="InterPro" id="IPR019410">
    <property type="entry name" value="Methyltransf_16"/>
</dbReference>
<dbReference type="PANTHER" id="PTHR14614:SF132">
    <property type="entry name" value="PROTEIN-LYSINE METHYLTRANSFERASE C42C1.13"/>
    <property type="match status" value="1"/>
</dbReference>
<dbReference type="Pfam" id="PF10294">
    <property type="entry name" value="Methyltransf_16"/>
    <property type="match status" value="1"/>
</dbReference>
<keyword evidence="2" id="KW-1185">Reference proteome</keyword>
<accession>A0A1V9YET7</accession>
<gene>
    <name evidence="1" type="ORF">ACHHYP_20691</name>
</gene>
<dbReference type="STRING" id="1202772.A0A1V9YET7"/>
<organism evidence="1 2">
    <name type="scientific">Achlya hypogyna</name>
    <name type="common">Oomycete</name>
    <name type="synonym">Protoachlya hypogyna</name>
    <dbReference type="NCBI Taxonomy" id="1202772"/>
    <lineage>
        <taxon>Eukaryota</taxon>
        <taxon>Sar</taxon>
        <taxon>Stramenopiles</taxon>
        <taxon>Oomycota</taxon>
        <taxon>Saprolegniomycetes</taxon>
        <taxon>Saprolegniales</taxon>
        <taxon>Achlyaceae</taxon>
        <taxon>Achlya</taxon>
    </lineage>
</organism>
<proteinExistence type="predicted"/>
<name>A0A1V9YET7_ACHHY</name>
<evidence type="ECO:0000313" key="1">
    <source>
        <dbReference type="EMBL" id="OQR84263.1"/>
    </source>
</evidence>
<dbReference type="Gene3D" id="3.40.50.150">
    <property type="entry name" value="Vaccinia Virus protein VP39"/>
    <property type="match status" value="1"/>
</dbReference>